<evidence type="ECO:0000256" key="1">
    <source>
        <dbReference type="SAM" id="Phobius"/>
    </source>
</evidence>
<name>A0A380FYL4_STAIN</name>
<feature type="transmembrane region" description="Helical" evidence="1">
    <location>
        <begin position="21"/>
        <end position="43"/>
    </location>
</feature>
<protein>
    <recommendedName>
        <fullName evidence="4">Yip1 domain-containing protein</fullName>
    </recommendedName>
</protein>
<feature type="transmembrane region" description="Helical" evidence="1">
    <location>
        <begin position="49"/>
        <end position="72"/>
    </location>
</feature>
<evidence type="ECO:0000313" key="3">
    <source>
        <dbReference type="Proteomes" id="UP000255549"/>
    </source>
</evidence>
<gene>
    <name evidence="2" type="ORF">NCTC11048_00169</name>
</gene>
<feature type="transmembrane region" description="Helical" evidence="1">
    <location>
        <begin position="164"/>
        <end position="185"/>
    </location>
</feature>
<dbReference type="AlphaFoldDB" id="A0A380FYL4"/>
<reference evidence="2 3" key="1">
    <citation type="submission" date="2018-06" db="EMBL/GenBank/DDBJ databases">
        <authorList>
            <consortium name="Pathogen Informatics"/>
            <person name="Doyle S."/>
        </authorList>
    </citation>
    <scope>NUCLEOTIDE SEQUENCE [LARGE SCALE GENOMIC DNA]</scope>
    <source>
        <strain evidence="3">NCTC 11048</strain>
    </source>
</reference>
<dbReference type="Proteomes" id="UP000255549">
    <property type="component" value="Unassembled WGS sequence"/>
</dbReference>
<accession>A0A380FYL4</accession>
<dbReference type="RefSeq" id="WP_019169738.1">
    <property type="nucleotide sequence ID" value="NZ_CAIB01000281.1"/>
</dbReference>
<proteinExistence type="predicted"/>
<keyword evidence="1" id="KW-0812">Transmembrane</keyword>
<feature type="transmembrane region" description="Helical" evidence="1">
    <location>
        <begin position="134"/>
        <end position="152"/>
    </location>
</feature>
<feature type="transmembrane region" description="Helical" evidence="1">
    <location>
        <begin position="84"/>
        <end position="114"/>
    </location>
</feature>
<organism evidence="2 3">
    <name type="scientific">Staphylococcus intermedius NCTC 11048</name>
    <dbReference type="NCBI Taxonomy" id="1141106"/>
    <lineage>
        <taxon>Bacteria</taxon>
        <taxon>Bacillati</taxon>
        <taxon>Bacillota</taxon>
        <taxon>Bacilli</taxon>
        <taxon>Bacillales</taxon>
        <taxon>Staphylococcaceae</taxon>
        <taxon>Staphylococcus</taxon>
        <taxon>Staphylococcus intermedius group</taxon>
    </lineage>
</organism>
<dbReference type="EMBL" id="UHDP01000001">
    <property type="protein sequence ID" value="SUM43825.1"/>
    <property type="molecule type" value="Genomic_DNA"/>
</dbReference>
<sequence>MDIEKMLFVQSVKKSNDNNKWIIHFIIGVIMYCLIGIINSYMQNGKIEFLSSLVIAIFNVTFSILIIFLIILTISKIMKSETKVAIIFSSSVFIMLCLTVFNGIVTIVQSMFSLDTSEYSIISLNIFNSNIPELAAFNLINLLFPYLVWVVLYTVSKLTLKSSIIWAILVGIVNLAIDLLVIQLVEVLKTLM</sequence>
<keyword evidence="3" id="KW-1185">Reference proteome</keyword>
<dbReference type="STRING" id="1141106.GCA_000308095_00037"/>
<keyword evidence="1" id="KW-0472">Membrane</keyword>
<evidence type="ECO:0000313" key="2">
    <source>
        <dbReference type="EMBL" id="SUM43825.1"/>
    </source>
</evidence>
<keyword evidence="1" id="KW-1133">Transmembrane helix</keyword>
<evidence type="ECO:0008006" key="4">
    <source>
        <dbReference type="Google" id="ProtNLM"/>
    </source>
</evidence>